<evidence type="ECO:0000313" key="4">
    <source>
        <dbReference type="EMBL" id="GEZ40246.1"/>
    </source>
</evidence>
<accession>A0A699IA60</accession>
<name>A0A699IA60_TANCI</name>
<feature type="compositionally biased region" description="Basic and acidic residues" evidence="1">
    <location>
        <begin position="178"/>
        <end position="204"/>
    </location>
</feature>
<dbReference type="EMBL" id="BKCJ010274620">
    <property type="protein sequence ID" value="GEZ40246.1"/>
    <property type="molecule type" value="Genomic_DNA"/>
</dbReference>
<dbReference type="InterPro" id="IPR054722">
    <property type="entry name" value="PolX-like_BBD"/>
</dbReference>
<evidence type="ECO:0000259" key="3">
    <source>
        <dbReference type="Pfam" id="PF22936"/>
    </source>
</evidence>
<reference evidence="4" key="1">
    <citation type="journal article" date="2019" name="Sci. Rep.">
        <title>Draft genome of Tanacetum cinerariifolium, the natural source of mosquito coil.</title>
        <authorList>
            <person name="Yamashiro T."/>
            <person name="Shiraishi A."/>
            <person name="Satake H."/>
            <person name="Nakayama K."/>
        </authorList>
    </citation>
    <scope>NUCLEOTIDE SEQUENCE</scope>
</reference>
<dbReference type="PANTHER" id="PTHR11439">
    <property type="entry name" value="GAG-POL-RELATED RETROTRANSPOSON"/>
    <property type="match status" value="1"/>
</dbReference>
<dbReference type="Pfam" id="PF22936">
    <property type="entry name" value="Pol_BBD"/>
    <property type="match status" value="1"/>
</dbReference>
<dbReference type="AlphaFoldDB" id="A0A699IA60"/>
<comment type="caution">
    <text evidence="4">The sequence shown here is derived from an EMBL/GenBank/DDBJ whole genome shotgun (WGS) entry which is preliminary data.</text>
</comment>
<dbReference type="Pfam" id="PF07727">
    <property type="entry name" value="RVT_2"/>
    <property type="match status" value="1"/>
</dbReference>
<feature type="domain" description="Reverse transcriptase Ty1/copia-type" evidence="2">
    <location>
        <begin position="240"/>
        <end position="371"/>
    </location>
</feature>
<evidence type="ECO:0000259" key="2">
    <source>
        <dbReference type="Pfam" id="PF07727"/>
    </source>
</evidence>
<proteinExistence type="predicted"/>
<dbReference type="InterPro" id="IPR013103">
    <property type="entry name" value="RVT_2"/>
</dbReference>
<feature type="domain" description="Retrovirus-related Pol polyprotein from transposon TNT 1-94-like beta-barrel" evidence="3">
    <location>
        <begin position="60"/>
        <end position="110"/>
    </location>
</feature>
<sequence length="433" mass="49651">MRTTVVLVPTRNQSWNVRSVARLVNSKEIVVVVKRTTQMLVVRERGLRTNPKTKVDAIAWWIDFGATTHVCKDRCWFNTYKPMEDGSVLYMGDDHFTLVHGKGRIKASRPKKENLGENGIDCIFVGYAEHSKAYMFYVIEPNDLVSINSIIKSRDAIFNENRFSSIPRPKDIIPNPVESKRDDKSNDVPSETHEPRKDEDPRTYDEAMQSQDVAFWKEAIDDEIGSIMENNTRVLSDLLPVCKPLSCKWIFKRKMKFDGTIDKFKARLVIQGFRQNEGIDYFDTYAPVARITTIRLLLALAAIHNLVIHQMDVKTTFLNGELDKEVYMKQPKGFVMPCNEHKECKLVRFSMKDMGEADVILDCSLVSTLMDPLEKLKPNTGKPVDQLEYSKAIGCLMYAMTSTRTDIAYAVSRLSRFTSNPRGQHWQSIKVYA</sequence>
<dbReference type="PANTHER" id="PTHR11439:SF521">
    <property type="entry name" value="RNA-DIRECTED DNA POLYMERASE"/>
    <property type="match status" value="1"/>
</dbReference>
<evidence type="ECO:0000256" key="1">
    <source>
        <dbReference type="SAM" id="MobiDB-lite"/>
    </source>
</evidence>
<feature type="region of interest" description="Disordered" evidence="1">
    <location>
        <begin position="168"/>
        <end position="204"/>
    </location>
</feature>
<organism evidence="4">
    <name type="scientific">Tanacetum cinerariifolium</name>
    <name type="common">Dalmatian daisy</name>
    <name type="synonym">Chrysanthemum cinerariifolium</name>
    <dbReference type="NCBI Taxonomy" id="118510"/>
    <lineage>
        <taxon>Eukaryota</taxon>
        <taxon>Viridiplantae</taxon>
        <taxon>Streptophyta</taxon>
        <taxon>Embryophyta</taxon>
        <taxon>Tracheophyta</taxon>
        <taxon>Spermatophyta</taxon>
        <taxon>Magnoliopsida</taxon>
        <taxon>eudicotyledons</taxon>
        <taxon>Gunneridae</taxon>
        <taxon>Pentapetalae</taxon>
        <taxon>asterids</taxon>
        <taxon>campanulids</taxon>
        <taxon>Asterales</taxon>
        <taxon>Asteraceae</taxon>
        <taxon>Asteroideae</taxon>
        <taxon>Anthemideae</taxon>
        <taxon>Anthemidinae</taxon>
        <taxon>Tanacetum</taxon>
    </lineage>
</organism>
<gene>
    <name evidence="4" type="ORF">Tci_512219</name>
</gene>
<protein>
    <submittedName>
        <fullName evidence="4">Zinc finger, CCHC-type</fullName>
    </submittedName>
</protein>